<evidence type="ECO:0000256" key="1">
    <source>
        <dbReference type="ARBA" id="ARBA00022617"/>
    </source>
</evidence>
<evidence type="ECO:0000256" key="2">
    <source>
        <dbReference type="ARBA" id="ARBA00022723"/>
    </source>
</evidence>
<dbReference type="PROSITE" id="PS51007">
    <property type="entry name" value="CYTC"/>
    <property type="match status" value="1"/>
</dbReference>
<evidence type="ECO:0000256" key="4">
    <source>
        <dbReference type="PROSITE-ProRule" id="PRU00433"/>
    </source>
</evidence>
<evidence type="ECO:0000313" key="6">
    <source>
        <dbReference type="EMBL" id="MFC4233033.1"/>
    </source>
</evidence>
<dbReference type="Pfam" id="PF00034">
    <property type="entry name" value="Cytochrom_C"/>
    <property type="match status" value="1"/>
</dbReference>
<name>A0ABV8Q0T7_9BACT</name>
<keyword evidence="7" id="KW-1185">Reference proteome</keyword>
<keyword evidence="2 4" id="KW-0479">Metal-binding</keyword>
<evidence type="ECO:0000259" key="5">
    <source>
        <dbReference type="PROSITE" id="PS51007"/>
    </source>
</evidence>
<proteinExistence type="predicted"/>
<dbReference type="Gene3D" id="1.10.760.10">
    <property type="entry name" value="Cytochrome c-like domain"/>
    <property type="match status" value="1"/>
</dbReference>
<organism evidence="6 7">
    <name type="scientific">Parasediminibacterium paludis</name>
    <dbReference type="NCBI Taxonomy" id="908966"/>
    <lineage>
        <taxon>Bacteria</taxon>
        <taxon>Pseudomonadati</taxon>
        <taxon>Bacteroidota</taxon>
        <taxon>Chitinophagia</taxon>
        <taxon>Chitinophagales</taxon>
        <taxon>Chitinophagaceae</taxon>
        <taxon>Parasediminibacterium</taxon>
    </lineage>
</organism>
<protein>
    <submittedName>
        <fullName evidence="6">C-type cytochrome</fullName>
    </submittedName>
</protein>
<dbReference type="InterPro" id="IPR036909">
    <property type="entry name" value="Cyt_c-like_dom_sf"/>
</dbReference>
<dbReference type="SUPFAM" id="SSF46626">
    <property type="entry name" value="Cytochrome c"/>
    <property type="match status" value="1"/>
</dbReference>
<dbReference type="RefSeq" id="WP_379015126.1">
    <property type="nucleotide sequence ID" value="NZ_JBHSDC010000029.1"/>
</dbReference>
<accession>A0ABV8Q0T7</accession>
<keyword evidence="3 4" id="KW-0408">Iron</keyword>
<sequence length="131" mass="15069">MKWLTAILIIVFVALGCKQKNNAISTDTISEKDSAIIINYIAGKKLFESNCSVCHPLNKHVNPQILIGIEDRWKDKDLLYEFIRNSQAVIAKDAYAKIMYKEYNKTAMPSFPNLTDKQIEQMLLYVKITLR</sequence>
<dbReference type="PROSITE" id="PS51257">
    <property type="entry name" value="PROKAR_LIPOPROTEIN"/>
    <property type="match status" value="1"/>
</dbReference>
<evidence type="ECO:0000313" key="7">
    <source>
        <dbReference type="Proteomes" id="UP001595906"/>
    </source>
</evidence>
<reference evidence="7" key="1">
    <citation type="journal article" date="2019" name="Int. J. Syst. Evol. Microbiol.">
        <title>The Global Catalogue of Microorganisms (GCM) 10K type strain sequencing project: providing services to taxonomists for standard genome sequencing and annotation.</title>
        <authorList>
            <consortium name="The Broad Institute Genomics Platform"/>
            <consortium name="The Broad Institute Genome Sequencing Center for Infectious Disease"/>
            <person name="Wu L."/>
            <person name="Ma J."/>
        </authorList>
    </citation>
    <scope>NUCLEOTIDE SEQUENCE [LARGE SCALE GENOMIC DNA]</scope>
    <source>
        <strain evidence="7">CECT 8010</strain>
    </source>
</reference>
<comment type="caution">
    <text evidence="6">The sequence shown here is derived from an EMBL/GenBank/DDBJ whole genome shotgun (WGS) entry which is preliminary data.</text>
</comment>
<evidence type="ECO:0000256" key="3">
    <source>
        <dbReference type="ARBA" id="ARBA00023004"/>
    </source>
</evidence>
<keyword evidence="1 4" id="KW-0349">Heme</keyword>
<gene>
    <name evidence="6" type="ORF">ACFOW1_14120</name>
</gene>
<dbReference type="Proteomes" id="UP001595906">
    <property type="component" value="Unassembled WGS sequence"/>
</dbReference>
<dbReference type="InterPro" id="IPR009056">
    <property type="entry name" value="Cyt_c-like_dom"/>
</dbReference>
<feature type="domain" description="Cytochrome c" evidence="5">
    <location>
        <begin position="38"/>
        <end position="130"/>
    </location>
</feature>
<dbReference type="EMBL" id="JBHSDC010000029">
    <property type="protein sequence ID" value="MFC4233033.1"/>
    <property type="molecule type" value="Genomic_DNA"/>
</dbReference>